<name>A0ABW4HAJ9_9FLAO</name>
<reference evidence="2" key="1">
    <citation type="journal article" date="2019" name="Int. J. Syst. Evol. Microbiol.">
        <title>The Global Catalogue of Microorganisms (GCM) 10K type strain sequencing project: providing services to taxonomists for standard genome sequencing and annotation.</title>
        <authorList>
            <consortium name="The Broad Institute Genomics Platform"/>
            <consortium name="The Broad Institute Genome Sequencing Center for Infectious Disease"/>
            <person name="Wu L."/>
            <person name="Ma J."/>
        </authorList>
    </citation>
    <scope>NUCLEOTIDE SEQUENCE [LARGE SCALE GENOMIC DNA]</scope>
    <source>
        <strain evidence="2">CCUG 70865</strain>
    </source>
</reference>
<organism evidence="1 2">
    <name type="scientific">Flavobacterium artemisiae</name>
    <dbReference type="NCBI Taxonomy" id="2126556"/>
    <lineage>
        <taxon>Bacteria</taxon>
        <taxon>Pseudomonadati</taxon>
        <taxon>Bacteroidota</taxon>
        <taxon>Flavobacteriia</taxon>
        <taxon>Flavobacteriales</taxon>
        <taxon>Flavobacteriaceae</taxon>
        <taxon>Flavobacterium</taxon>
    </lineage>
</organism>
<keyword evidence="2" id="KW-1185">Reference proteome</keyword>
<proteinExistence type="predicted"/>
<sequence>MKNVCVKNKFLIICAILLIACKEDKTKSNLSFDIDFSKIGYGKIEMPMKCNDNDSLMTIRLNSKDFNKPYIITRKIGTCKMPIKFMLFNDRNNNITFLIEQIYSPFDDSLVFIKTKNGFKFKAVYNNTYSPIYYKNYIEKGRYKQKGNLIELINNVNYP</sequence>
<dbReference type="PROSITE" id="PS51257">
    <property type="entry name" value="PROKAR_LIPOPROTEIN"/>
    <property type="match status" value="1"/>
</dbReference>
<comment type="caution">
    <text evidence="1">The sequence shown here is derived from an EMBL/GenBank/DDBJ whole genome shotgun (WGS) entry which is preliminary data.</text>
</comment>
<gene>
    <name evidence="1" type="ORF">ACFSC2_07075</name>
</gene>
<evidence type="ECO:0000313" key="1">
    <source>
        <dbReference type="EMBL" id="MFD1602498.1"/>
    </source>
</evidence>
<protein>
    <recommendedName>
        <fullName evidence="3">Lipoprotein</fullName>
    </recommendedName>
</protein>
<evidence type="ECO:0000313" key="2">
    <source>
        <dbReference type="Proteomes" id="UP001597138"/>
    </source>
</evidence>
<dbReference type="Proteomes" id="UP001597138">
    <property type="component" value="Unassembled WGS sequence"/>
</dbReference>
<dbReference type="EMBL" id="JBHUDZ010000007">
    <property type="protein sequence ID" value="MFD1602498.1"/>
    <property type="molecule type" value="Genomic_DNA"/>
</dbReference>
<evidence type="ECO:0008006" key="3">
    <source>
        <dbReference type="Google" id="ProtNLM"/>
    </source>
</evidence>
<dbReference type="RefSeq" id="WP_379817020.1">
    <property type="nucleotide sequence ID" value="NZ_JBHUDZ010000007.1"/>
</dbReference>
<accession>A0ABW4HAJ9</accession>